<feature type="binding site" evidence="5">
    <location>
        <begin position="231"/>
        <end position="238"/>
    </location>
    <ligand>
        <name>ATP</name>
        <dbReference type="ChEBI" id="CHEBI:30616"/>
    </ligand>
</feature>
<name>A0ABY4P980_9LACO</name>
<feature type="coiled-coil region" evidence="6">
    <location>
        <begin position="15"/>
        <end position="46"/>
    </location>
</feature>
<evidence type="ECO:0000256" key="4">
    <source>
        <dbReference type="ARBA" id="ARBA00022840"/>
    </source>
</evidence>
<evidence type="ECO:0000313" key="8">
    <source>
        <dbReference type="EMBL" id="UQS82294.1"/>
    </source>
</evidence>
<dbReference type="InterPro" id="IPR027417">
    <property type="entry name" value="P-loop_NTPase"/>
</dbReference>
<keyword evidence="2 5" id="KW-0378">Hydrolase</keyword>
<reference evidence="8" key="1">
    <citation type="journal article" date="2022" name="Int. J. Syst. Evol. Microbiol.">
        <title>Apilactobacillus apisilvae sp. nov., Nicolia spurrieriana gen. nov. sp. nov., Bombilactobacillus folatiphilus sp. nov. and Bombilactobacillus thymidiniphilus sp. nov., four new lactic acid bacterial isolates from stingless bees Tetragonula carbonaria and Austroplebeia australis.</title>
        <authorList>
            <person name="Oliphant S.A."/>
            <person name="Watson-Haigh N.S."/>
            <person name="Sumby K.M."/>
            <person name="Gardner J."/>
            <person name="Groom S."/>
            <person name="Jiranek V."/>
        </authorList>
    </citation>
    <scope>NUCLEOTIDE SEQUENCE</scope>
    <source>
        <strain evidence="8">SG4_D2</strain>
    </source>
</reference>
<accession>A0ABY4P980</accession>
<keyword evidence="9" id="KW-1185">Reference proteome</keyword>
<dbReference type="InterPro" id="IPR000212">
    <property type="entry name" value="DNA_helicase_UvrD/REP"/>
</dbReference>
<sequence length="756" mass="86931">MNFLNNTQQQEQAHLNHVEQNIAQQLQQTEQKLEQVQQERHRVEINYGANTRANYIETDDIMETYATTQQQKQLLNSSTSDEELLQRKQKNLLNLQTTPYFGRIDIVEDQEADTLYIGTASLDDPQTGNFLVYDWRAPIAAIYYNGTLGQVKYQTPAGPKQVALQRKRQFSIKAGQITNMFDTNETIGDEILQNALGQASSAQMKNIVATIQRKQNQIIRDTKSQVLIVQGAAGSGKTSTIMQRIAYLLYHSRQNLDSDQIILFSPNKLFSNYIAEVLPSLGEKNMRQVTLSEFLTKRLQGFHIETLFERFEHEQQNHCSHQKIRQFKTSKTFIELLRNYQQLLTTPTFRNLYFEGEIIFSAEQIQQIYQSWPKNLLPADKYLQTKNQLIQQVKQLISSQQNADWVVEAVNQFSDAQYQQILQEKKLLDAEVNQQQQALNHYYLQQHYLPLYDAIYNDYLFDETQTYAQFLRKLKPADISQIVWQEMIQQFEEQLERHSLQLDDATAILYLRYLVTGRGQNHQIQHLFIDEIQDYSDLQLAYIHEAFPQAQLTLVGDIEQNVYQADGLPTEHFQEIATLLGAAKTAVITLNQSYRSTAAITNFAKQLIASGDQIQPFNRQGQKPQIILTPHLQETVEQQAKINLAHQITVAIITKTQAQAQKLDDQFTLTHHLLTEKALQIPQGIIILPVYLAKGLEFDSVIAYDVSPDNYQTLGDQGILYTIATRAMHQLTLIAPLQPSTLLQKLDPTTFTLAQS</sequence>
<keyword evidence="6" id="KW-0175">Coiled coil</keyword>
<feature type="domain" description="UvrD-like helicase ATP-binding" evidence="7">
    <location>
        <begin position="210"/>
        <end position="597"/>
    </location>
</feature>
<evidence type="ECO:0000256" key="3">
    <source>
        <dbReference type="ARBA" id="ARBA00022806"/>
    </source>
</evidence>
<evidence type="ECO:0000256" key="6">
    <source>
        <dbReference type="SAM" id="Coils"/>
    </source>
</evidence>
<keyword evidence="4 5" id="KW-0067">ATP-binding</keyword>
<gene>
    <name evidence="8" type="ORF">MOO45_00960</name>
</gene>
<dbReference type="PROSITE" id="PS51198">
    <property type="entry name" value="UVRD_HELICASE_ATP_BIND"/>
    <property type="match status" value="1"/>
</dbReference>
<dbReference type="Gene3D" id="3.40.50.300">
    <property type="entry name" value="P-loop containing nucleotide triphosphate hydrolases"/>
    <property type="match status" value="3"/>
</dbReference>
<dbReference type="Proteomes" id="UP000831495">
    <property type="component" value="Chromosome"/>
</dbReference>
<dbReference type="PANTHER" id="PTHR11070">
    <property type="entry name" value="UVRD / RECB / PCRA DNA HELICASE FAMILY MEMBER"/>
    <property type="match status" value="1"/>
</dbReference>
<proteinExistence type="predicted"/>
<keyword evidence="1 5" id="KW-0547">Nucleotide-binding</keyword>
<dbReference type="RefSeq" id="WP_249514563.1">
    <property type="nucleotide sequence ID" value="NZ_CP093366.1"/>
</dbReference>
<dbReference type="NCBIfam" id="NF041464">
    <property type="entry name" value="HelD_BACSU"/>
    <property type="match status" value="1"/>
</dbReference>
<dbReference type="InterPro" id="IPR013986">
    <property type="entry name" value="DExx_box_DNA_helicase_dom_sf"/>
</dbReference>
<dbReference type="Pfam" id="PF13245">
    <property type="entry name" value="AAA_19"/>
    <property type="match status" value="1"/>
</dbReference>
<organism evidence="8 9">
    <name type="scientific">Bombilactobacillus folatiphilus</name>
    <dbReference type="NCBI Taxonomy" id="2923362"/>
    <lineage>
        <taxon>Bacteria</taxon>
        <taxon>Bacillati</taxon>
        <taxon>Bacillota</taxon>
        <taxon>Bacilli</taxon>
        <taxon>Lactobacillales</taxon>
        <taxon>Lactobacillaceae</taxon>
        <taxon>Bombilactobacillus</taxon>
    </lineage>
</organism>
<dbReference type="InterPro" id="IPR048228">
    <property type="entry name" value="HelD_bacillota"/>
</dbReference>
<keyword evidence="3 5" id="KW-0347">Helicase</keyword>
<dbReference type="Gene3D" id="1.10.10.160">
    <property type="match status" value="1"/>
</dbReference>
<evidence type="ECO:0000256" key="5">
    <source>
        <dbReference type="PROSITE-ProRule" id="PRU00560"/>
    </source>
</evidence>
<dbReference type="InterPro" id="IPR014016">
    <property type="entry name" value="UvrD-like_ATP-bd"/>
</dbReference>
<dbReference type="SUPFAM" id="SSF52540">
    <property type="entry name" value="P-loop containing nucleoside triphosphate hydrolases"/>
    <property type="match status" value="1"/>
</dbReference>
<evidence type="ECO:0000256" key="1">
    <source>
        <dbReference type="ARBA" id="ARBA00022741"/>
    </source>
</evidence>
<dbReference type="PANTHER" id="PTHR11070:SF17">
    <property type="entry name" value="DNA HELICASE IV"/>
    <property type="match status" value="1"/>
</dbReference>
<evidence type="ECO:0000259" key="7">
    <source>
        <dbReference type="PROSITE" id="PS51198"/>
    </source>
</evidence>
<protein>
    <submittedName>
        <fullName evidence="8">AAA family ATPase</fullName>
    </submittedName>
</protein>
<dbReference type="EMBL" id="CP093366">
    <property type="protein sequence ID" value="UQS82294.1"/>
    <property type="molecule type" value="Genomic_DNA"/>
</dbReference>
<evidence type="ECO:0000313" key="9">
    <source>
        <dbReference type="Proteomes" id="UP000831495"/>
    </source>
</evidence>
<evidence type="ECO:0000256" key="2">
    <source>
        <dbReference type="ARBA" id="ARBA00022801"/>
    </source>
</evidence>